<dbReference type="OrthoDB" id="9789361at2"/>
<dbReference type="GO" id="GO:0051607">
    <property type="term" value="P:defense response to virus"/>
    <property type="evidence" value="ECO:0007669"/>
    <property type="project" value="UniProtKB-KW"/>
</dbReference>
<dbReference type="PANTHER" id="PTHR36700">
    <property type="entry name" value="CRISPR SYSTEM CMR SUBUNIT CMR4"/>
    <property type="match status" value="1"/>
</dbReference>
<reference evidence="4" key="1">
    <citation type="journal article" date="2015" name="Genome Announc.">
        <title>Whole-Genome Sequences of 80 Environmental and Clinical Isolates of Burkholderia pseudomallei.</title>
        <authorList>
            <person name="Johnson S.L."/>
            <person name="Baker A.L."/>
            <person name="Chain P.S."/>
            <person name="Currie B.J."/>
            <person name="Daligault H.E."/>
            <person name="Davenport K.W."/>
            <person name="Davis C.B."/>
            <person name="Inglis T.J."/>
            <person name="Kaestli M."/>
            <person name="Koren S."/>
            <person name="Mayo M."/>
            <person name="Merritt A.J."/>
            <person name="Price E.P."/>
            <person name="Sarovich D.S."/>
            <person name="Warner J."/>
            <person name="Rosovitz M.J."/>
        </authorList>
    </citation>
    <scope>NUCLEOTIDE SEQUENCE [LARGE SCALE GENOMIC DNA]</scope>
    <source>
        <strain evidence="4">DSM 2030</strain>
    </source>
</reference>
<evidence type="ECO:0000313" key="3">
    <source>
        <dbReference type="EMBL" id="AIS53492.1"/>
    </source>
</evidence>
<evidence type="ECO:0000313" key="4">
    <source>
        <dbReference type="Proteomes" id="UP000029669"/>
    </source>
</evidence>
<feature type="domain" description="CRISPR type III-associated protein" evidence="2">
    <location>
        <begin position="11"/>
        <end position="266"/>
    </location>
</feature>
<evidence type="ECO:0000259" key="2">
    <source>
        <dbReference type="Pfam" id="PF03787"/>
    </source>
</evidence>
<dbReference type="InterPro" id="IPR005537">
    <property type="entry name" value="RAMP_III_fam"/>
</dbReference>
<dbReference type="eggNOG" id="COG1336">
    <property type="taxonomic scope" value="Bacteria"/>
</dbReference>
<protein>
    <submittedName>
        <fullName evidence="3">CRISPR subtype III-B-associated RAMP protein Cmr4</fullName>
    </submittedName>
</protein>
<sequence>MKGSILSLFAETSLHPGVGQVVGAVDLPVAREKTTGYPVIVGSSLKGALRDKAEQVWGEKEEKLKRIFGESNQAGSLLITDARLLLLPVRSLPGPFKWVTCPYILERLKRDGELMGLSWDFDIPDPGDKALVQEEMGELFLEEIVFSTSKGKDLNKIVETLKEFIPHDSVKKRLETQLVIIDDKEFQYFAQYGLPVNARNVLNKNKTSDNLWYEEVIPPDTLFYSLIFERKLTEDQNDLYEVESLFKDSPYLQVGGNETIGQGWCRIQWFSGGESR</sequence>
<dbReference type="HOGENOM" id="CLU_047795_0_0_9"/>
<dbReference type="PANTHER" id="PTHR36700:SF1">
    <property type="entry name" value="CRISPR SYSTEM CMR SUBUNIT CMR4"/>
    <property type="match status" value="1"/>
</dbReference>
<dbReference type="AlphaFoldDB" id="A0A097AUH9"/>
<evidence type="ECO:0000256" key="1">
    <source>
        <dbReference type="ARBA" id="ARBA00023118"/>
    </source>
</evidence>
<dbReference type="KEGG" id="tki:TKV_c23680"/>
<organism evidence="3 4">
    <name type="scientific">Thermoanaerobacter kivui</name>
    <name type="common">Acetogenium kivui</name>
    <dbReference type="NCBI Taxonomy" id="2325"/>
    <lineage>
        <taxon>Bacteria</taxon>
        <taxon>Bacillati</taxon>
        <taxon>Bacillota</taxon>
        <taxon>Clostridia</taxon>
        <taxon>Thermoanaerobacterales</taxon>
        <taxon>Thermoanaerobacteraceae</taxon>
        <taxon>Thermoanaerobacter</taxon>
    </lineage>
</organism>
<name>A0A097AUH9_THEKI</name>
<keyword evidence="1" id="KW-0051">Antiviral defense</keyword>
<proteinExistence type="predicted"/>
<dbReference type="Proteomes" id="UP000029669">
    <property type="component" value="Chromosome"/>
</dbReference>
<dbReference type="InterPro" id="IPR013410">
    <property type="entry name" value="CRISPR-assoc_RAMP_Cmr4"/>
</dbReference>
<dbReference type="NCBIfam" id="TIGR02580">
    <property type="entry name" value="cas_RAMP_Cmr4"/>
    <property type="match status" value="1"/>
</dbReference>
<gene>
    <name evidence="3" type="primary">cmr4</name>
    <name evidence="3" type="ORF">TKV_c23680</name>
</gene>
<keyword evidence="4" id="KW-1185">Reference proteome</keyword>
<dbReference type="EMBL" id="CP009170">
    <property type="protein sequence ID" value="AIS53492.1"/>
    <property type="molecule type" value="Genomic_DNA"/>
</dbReference>
<dbReference type="RefSeq" id="WP_043883753.1">
    <property type="nucleotide sequence ID" value="NZ_CP009170.1"/>
</dbReference>
<dbReference type="Pfam" id="PF03787">
    <property type="entry name" value="RAMPs"/>
    <property type="match status" value="1"/>
</dbReference>
<accession>A0A097AUH9</accession>
<dbReference type="STRING" id="2325.TKV_c23680"/>